<sequence length="250" mass="27278">MNENRLLASFWTLAGDVSPLDGSAISVNSLESRAAAAHKAGFVGLGLSIDDAKYNIEKYGKRTVRSLLRNYGIQHIELEPLFDWFVDGEQRAASDKVRETTWQLAEDLGAFQLKIGGDFSGADWPVERVTDEFATLCGQASDVGLSVVIELIVESSISDLPTAVKIIQGAGCDNGGLLLDIWQVARAGVSYKDIRNLPEGVIKHIEFCDALKQQQGSWLEDTVCHRLPPGAGELDIGAFLTRFRALSIRD</sequence>
<dbReference type="PANTHER" id="PTHR12110">
    <property type="entry name" value="HYDROXYPYRUVATE ISOMERASE"/>
    <property type="match status" value="1"/>
</dbReference>
<dbReference type="InterPro" id="IPR013022">
    <property type="entry name" value="Xyl_isomerase-like_TIM-brl"/>
</dbReference>
<dbReference type="EMBL" id="CP048711">
    <property type="protein sequence ID" value="QIB65621.1"/>
    <property type="molecule type" value="Genomic_DNA"/>
</dbReference>
<dbReference type="PANTHER" id="PTHR12110:SF48">
    <property type="entry name" value="BLL3656 PROTEIN"/>
    <property type="match status" value="1"/>
</dbReference>
<dbReference type="AlphaFoldDB" id="A0A6C0U0R5"/>
<keyword evidence="3" id="KW-1185">Reference proteome</keyword>
<dbReference type="GO" id="GO:0016853">
    <property type="term" value="F:isomerase activity"/>
    <property type="evidence" value="ECO:0007669"/>
    <property type="project" value="UniProtKB-KW"/>
</dbReference>
<dbReference type="Pfam" id="PF01261">
    <property type="entry name" value="AP_endonuc_2"/>
    <property type="match status" value="1"/>
</dbReference>
<protein>
    <submittedName>
        <fullName evidence="2">Sugar phosphate isomerase/epimerase</fullName>
    </submittedName>
</protein>
<dbReference type="Proteomes" id="UP000477680">
    <property type="component" value="Chromosome"/>
</dbReference>
<dbReference type="SUPFAM" id="SSF51658">
    <property type="entry name" value="Xylose isomerase-like"/>
    <property type="match status" value="1"/>
</dbReference>
<keyword evidence="2" id="KW-0413">Isomerase</keyword>
<proteinExistence type="predicted"/>
<gene>
    <name evidence="2" type="ORF">G3T16_09590</name>
</gene>
<dbReference type="InterPro" id="IPR050312">
    <property type="entry name" value="IolE/XylAMocC-like"/>
</dbReference>
<evidence type="ECO:0000259" key="1">
    <source>
        <dbReference type="Pfam" id="PF01261"/>
    </source>
</evidence>
<evidence type="ECO:0000313" key="3">
    <source>
        <dbReference type="Proteomes" id="UP000477680"/>
    </source>
</evidence>
<organism evidence="2 3">
    <name type="scientific">Kineobactrum salinum</name>
    <dbReference type="NCBI Taxonomy" id="2708301"/>
    <lineage>
        <taxon>Bacteria</taxon>
        <taxon>Pseudomonadati</taxon>
        <taxon>Pseudomonadota</taxon>
        <taxon>Gammaproteobacteria</taxon>
        <taxon>Cellvibrionales</taxon>
        <taxon>Halieaceae</taxon>
        <taxon>Kineobactrum</taxon>
    </lineage>
</organism>
<dbReference type="Gene3D" id="3.20.20.150">
    <property type="entry name" value="Divalent-metal-dependent TIM barrel enzymes"/>
    <property type="match status" value="1"/>
</dbReference>
<dbReference type="InterPro" id="IPR036237">
    <property type="entry name" value="Xyl_isomerase-like_sf"/>
</dbReference>
<name>A0A6C0U0R5_9GAMM</name>
<feature type="domain" description="Xylose isomerase-like TIM barrel" evidence="1">
    <location>
        <begin position="35"/>
        <end position="244"/>
    </location>
</feature>
<evidence type="ECO:0000313" key="2">
    <source>
        <dbReference type="EMBL" id="QIB65621.1"/>
    </source>
</evidence>
<dbReference type="KEGG" id="kim:G3T16_09590"/>
<accession>A0A6C0U0R5</accession>
<dbReference type="RefSeq" id="WP_163494977.1">
    <property type="nucleotide sequence ID" value="NZ_CP048711.1"/>
</dbReference>
<reference evidence="2 3" key="1">
    <citation type="submission" date="2020-02" db="EMBL/GenBank/DDBJ databases">
        <title>Genome sequencing for Kineobactrum sp. M2.</title>
        <authorList>
            <person name="Park S.-J."/>
        </authorList>
    </citation>
    <scope>NUCLEOTIDE SEQUENCE [LARGE SCALE GENOMIC DNA]</scope>
    <source>
        <strain evidence="2 3">M2</strain>
    </source>
</reference>